<dbReference type="AlphaFoldDB" id="A0A183TQU6"/>
<evidence type="ECO:0000313" key="3">
    <source>
        <dbReference type="Proteomes" id="UP000275846"/>
    </source>
</evidence>
<organism evidence="4">
    <name type="scientific">Schistocephalus solidus</name>
    <name type="common">Tapeworm</name>
    <dbReference type="NCBI Taxonomy" id="70667"/>
    <lineage>
        <taxon>Eukaryota</taxon>
        <taxon>Metazoa</taxon>
        <taxon>Spiralia</taxon>
        <taxon>Lophotrochozoa</taxon>
        <taxon>Platyhelminthes</taxon>
        <taxon>Cestoda</taxon>
        <taxon>Eucestoda</taxon>
        <taxon>Diphyllobothriidea</taxon>
        <taxon>Diphyllobothriidae</taxon>
        <taxon>Schistocephalus</taxon>
    </lineage>
</organism>
<keyword evidence="3" id="KW-1185">Reference proteome</keyword>
<name>A0A183TQU6_SCHSO</name>
<evidence type="ECO:0000256" key="1">
    <source>
        <dbReference type="SAM" id="MobiDB-lite"/>
    </source>
</evidence>
<dbReference type="Proteomes" id="UP000275846">
    <property type="component" value="Unassembled WGS sequence"/>
</dbReference>
<feature type="compositionally biased region" description="Basic and acidic residues" evidence="1">
    <location>
        <begin position="138"/>
        <end position="147"/>
    </location>
</feature>
<protein>
    <submittedName>
        <fullName evidence="4">Zf-C2H2_2 domain-containing protein</fullName>
    </submittedName>
</protein>
<gene>
    <name evidence="2" type="ORF">SSLN_LOCUS18844</name>
</gene>
<accession>A0A183TQU6</accession>
<evidence type="ECO:0000313" key="4">
    <source>
        <dbReference type="WBParaSite" id="SSLN_0001956101-mRNA-1"/>
    </source>
</evidence>
<evidence type="ECO:0000313" key="2">
    <source>
        <dbReference type="EMBL" id="VDM05230.1"/>
    </source>
</evidence>
<reference evidence="4" key="1">
    <citation type="submission" date="2016-06" db="UniProtKB">
        <authorList>
            <consortium name="WormBaseParasite"/>
        </authorList>
    </citation>
    <scope>IDENTIFICATION</scope>
</reference>
<reference evidence="2 3" key="2">
    <citation type="submission" date="2018-11" db="EMBL/GenBank/DDBJ databases">
        <authorList>
            <consortium name="Pathogen Informatics"/>
        </authorList>
    </citation>
    <scope>NUCLEOTIDE SEQUENCE [LARGE SCALE GENOMIC DNA]</scope>
    <source>
        <strain evidence="2 3">NST_G2</strain>
    </source>
</reference>
<feature type="region of interest" description="Disordered" evidence="1">
    <location>
        <begin position="138"/>
        <end position="162"/>
    </location>
</feature>
<proteinExistence type="predicted"/>
<sequence length="162" mass="18064">MINLNHNLVSTDHYILRDDGQADVGAAGGEGVQVSLHVLCGREVMDVGFESYRSCLHTRDNQLTSLSSAYDADPWSIIIADSRCGKVEAIMLEHFNAKHAHTYSDYTADERKTEAVRLQSRLDQQSFFLKKQASKASEVAERSHSQEFKIVSTPYDDAPSDV</sequence>
<dbReference type="WBParaSite" id="SSLN_0001956101-mRNA-1">
    <property type="protein sequence ID" value="SSLN_0001956101-mRNA-1"/>
    <property type="gene ID" value="SSLN_0001956101"/>
</dbReference>
<dbReference type="EMBL" id="UYSU01045488">
    <property type="protein sequence ID" value="VDM05230.1"/>
    <property type="molecule type" value="Genomic_DNA"/>
</dbReference>